<feature type="transmembrane region" description="Helical" evidence="5">
    <location>
        <begin position="365"/>
        <end position="387"/>
    </location>
</feature>
<dbReference type="PIRSF" id="PIRSF006060">
    <property type="entry name" value="AA_transporter"/>
    <property type="match status" value="1"/>
</dbReference>
<keyword evidence="7" id="KW-1185">Reference proteome</keyword>
<dbReference type="GO" id="GO:0022857">
    <property type="term" value="F:transmembrane transporter activity"/>
    <property type="evidence" value="ECO:0007669"/>
    <property type="project" value="InterPro"/>
</dbReference>
<dbReference type="EMBL" id="AP024597">
    <property type="protein sequence ID" value="BCU71520.1"/>
    <property type="molecule type" value="Genomic_DNA"/>
</dbReference>
<dbReference type="AlphaFoldDB" id="A0A8D5ZKL8"/>
<protein>
    <recommendedName>
        <fullName evidence="8">Amino acid permease</fullName>
    </recommendedName>
</protein>
<organism evidence="6 7">
    <name type="scientific">Stygiolobus caldivivus</name>
    <dbReference type="NCBI Taxonomy" id="2824673"/>
    <lineage>
        <taxon>Archaea</taxon>
        <taxon>Thermoproteota</taxon>
        <taxon>Thermoprotei</taxon>
        <taxon>Sulfolobales</taxon>
        <taxon>Sulfolobaceae</taxon>
        <taxon>Stygiolobus</taxon>
    </lineage>
</organism>
<gene>
    <name evidence="6" type="ORF">KN1_28170</name>
</gene>
<dbReference type="PANTHER" id="PTHR47547:SF1">
    <property type="entry name" value="ASPARTATE-PROTON SYMPORTER"/>
    <property type="match status" value="1"/>
</dbReference>
<evidence type="ECO:0000256" key="3">
    <source>
        <dbReference type="ARBA" id="ARBA00022989"/>
    </source>
</evidence>
<feature type="transmembrane region" description="Helical" evidence="5">
    <location>
        <begin position="122"/>
        <end position="147"/>
    </location>
</feature>
<evidence type="ECO:0008006" key="8">
    <source>
        <dbReference type="Google" id="ProtNLM"/>
    </source>
</evidence>
<name>A0A8D5ZKL8_9CREN</name>
<keyword evidence="3 5" id="KW-1133">Transmembrane helix</keyword>
<feature type="transmembrane region" description="Helical" evidence="5">
    <location>
        <begin position="399"/>
        <end position="418"/>
    </location>
</feature>
<feature type="transmembrane region" description="Helical" evidence="5">
    <location>
        <begin position="81"/>
        <end position="102"/>
    </location>
</feature>
<dbReference type="InterPro" id="IPR002293">
    <property type="entry name" value="AA/rel_permease1"/>
</dbReference>
<feature type="transmembrane region" description="Helical" evidence="5">
    <location>
        <begin position="486"/>
        <end position="505"/>
    </location>
</feature>
<dbReference type="Gene3D" id="1.20.1740.10">
    <property type="entry name" value="Amino acid/polyamine transporter I"/>
    <property type="match status" value="1"/>
</dbReference>
<dbReference type="GeneID" id="66164533"/>
<feature type="transmembrane region" description="Helical" evidence="5">
    <location>
        <begin position="12"/>
        <end position="34"/>
    </location>
</feature>
<dbReference type="GO" id="GO:0016020">
    <property type="term" value="C:membrane"/>
    <property type="evidence" value="ECO:0007669"/>
    <property type="project" value="UniProtKB-SubCell"/>
</dbReference>
<reference evidence="6 7" key="1">
    <citation type="submission" date="2021-04" db="EMBL/GenBank/DDBJ databases">
        <title>Complete genome sequence of Stygiolobus sp. KN-1.</title>
        <authorList>
            <person name="Nakamura K."/>
            <person name="Sakai H."/>
            <person name="Kurosawa N."/>
        </authorList>
    </citation>
    <scope>NUCLEOTIDE SEQUENCE [LARGE SCALE GENOMIC DNA]</scope>
    <source>
        <strain evidence="6 7">KN-1</strain>
    </source>
</reference>
<dbReference type="PANTHER" id="PTHR47547">
    <property type="match status" value="1"/>
</dbReference>
<comment type="subcellular location">
    <subcellularLocation>
        <location evidence="1">Membrane</location>
        <topology evidence="1">Multi-pass membrane protein</topology>
    </subcellularLocation>
</comment>
<feature type="transmembrane region" description="Helical" evidence="5">
    <location>
        <begin position="337"/>
        <end position="359"/>
    </location>
</feature>
<proteinExistence type="predicted"/>
<evidence type="ECO:0000256" key="1">
    <source>
        <dbReference type="ARBA" id="ARBA00004141"/>
    </source>
</evidence>
<accession>A0A8D5ZKL8</accession>
<sequence>MAEFKREIGPISAAFMSLGGILGSAVPFIPAIVFSDGGPIGILAWLIGLVIMSLLGLIFAELGSTYPETGGVVRYLHFSHGAFASFFNAWGTFIGYFMAVISETVAIVEYLSFFFPQLYSNGSLTLLGETVTVLFLVSFFMIQYSGVKLVANVNDTMTWIKVVGIVAFIIITPILVFHPSNFTPPQNYGGIAPFGISGALIASSITVYAYAGFRQPIDYGEEMKNPGRDIPRAVIISIVLSFLIFTGLSVVFLGALDWNAIGTKPFNWTYISTLSAPIPQEFSGKLYMLGVYFFIIAVIASISSTLIYFGSAARVLYANAKNGYMPKTFLRLNNKGVPYIALIVSLVFGVTYMIAFPQFLSEAGIFSVASVVSYAPAAVSLAVLREIDGNRERPFRIRYARILSAIAFAAGGLMIYWASYPTTLYTIGSVLAGIPIYLYYEVRYGRFVLMQVKRGAWYVGWLLSILLISVLGSFGGMDLIPYPFDLITVFLISLLFFYVGYLSGIKLKI</sequence>
<evidence type="ECO:0000313" key="7">
    <source>
        <dbReference type="Proteomes" id="UP000825123"/>
    </source>
</evidence>
<dbReference type="Pfam" id="PF13520">
    <property type="entry name" value="AA_permease_2"/>
    <property type="match status" value="1"/>
</dbReference>
<feature type="transmembrane region" description="Helical" evidence="5">
    <location>
        <begin position="159"/>
        <end position="178"/>
    </location>
</feature>
<feature type="transmembrane region" description="Helical" evidence="5">
    <location>
        <begin position="234"/>
        <end position="256"/>
    </location>
</feature>
<feature type="transmembrane region" description="Helical" evidence="5">
    <location>
        <begin position="40"/>
        <end position="60"/>
    </location>
</feature>
<keyword evidence="2 5" id="KW-0812">Transmembrane</keyword>
<evidence type="ECO:0000256" key="5">
    <source>
        <dbReference type="SAM" id="Phobius"/>
    </source>
</evidence>
<feature type="transmembrane region" description="Helical" evidence="5">
    <location>
        <begin position="291"/>
        <end position="317"/>
    </location>
</feature>
<keyword evidence="4 5" id="KW-0472">Membrane</keyword>
<feature type="transmembrane region" description="Helical" evidence="5">
    <location>
        <begin position="190"/>
        <end position="213"/>
    </location>
</feature>
<dbReference type="RefSeq" id="WP_221288310.1">
    <property type="nucleotide sequence ID" value="NZ_AP024597.1"/>
</dbReference>
<feature type="transmembrane region" description="Helical" evidence="5">
    <location>
        <begin position="455"/>
        <end position="474"/>
    </location>
</feature>
<evidence type="ECO:0000256" key="2">
    <source>
        <dbReference type="ARBA" id="ARBA00022692"/>
    </source>
</evidence>
<evidence type="ECO:0000256" key="4">
    <source>
        <dbReference type="ARBA" id="ARBA00023136"/>
    </source>
</evidence>
<dbReference type="Proteomes" id="UP000825123">
    <property type="component" value="Chromosome"/>
</dbReference>
<dbReference type="InterPro" id="IPR052962">
    <property type="entry name" value="AA_Transporter_AGT"/>
</dbReference>
<dbReference type="KEGG" id="csty:KN1_28170"/>
<evidence type="ECO:0000313" key="6">
    <source>
        <dbReference type="EMBL" id="BCU71520.1"/>
    </source>
</evidence>
<feature type="transmembrane region" description="Helical" evidence="5">
    <location>
        <begin position="424"/>
        <end position="443"/>
    </location>
</feature>